<protein>
    <submittedName>
        <fullName evidence="1">Uncharacterized protein</fullName>
    </submittedName>
</protein>
<proteinExistence type="predicted"/>
<comment type="caution">
    <text evidence="1">The sequence shown here is derived from an EMBL/GenBank/DDBJ whole genome shotgun (WGS) entry which is preliminary data.</text>
</comment>
<sequence>MKKRKPRAKAKPSQGLGDDIERITEATGIKKAVELFSKATGIDCKCKERKEFLNKKYPRNNPNCFNETQYNDWIATSAEIKRTRKVTAAQMQVLVHYLKEILNMAVSSSCNQCNWNEWQKYIDKLDEVAATYQTIN</sequence>
<evidence type="ECO:0000313" key="1">
    <source>
        <dbReference type="EMBL" id="KKN07698.1"/>
    </source>
</evidence>
<gene>
    <name evidence="1" type="ORF">LCGC14_1064290</name>
</gene>
<reference evidence="1" key="1">
    <citation type="journal article" date="2015" name="Nature">
        <title>Complex archaea that bridge the gap between prokaryotes and eukaryotes.</title>
        <authorList>
            <person name="Spang A."/>
            <person name="Saw J.H."/>
            <person name="Jorgensen S.L."/>
            <person name="Zaremba-Niedzwiedzka K."/>
            <person name="Martijn J."/>
            <person name="Lind A.E."/>
            <person name="van Eijk R."/>
            <person name="Schleper C."/>
            <person name="Guy L."/>
            <person name="Ettema T.J."/>
        </authorList>
    </citation>
    <scope>NUCLEOTIDE SEQUENCE</scope>
</reference>
<accession>A0A0F9QR32</accession>
<organism evidence="1">
    <name type="scientific">marine sediment metagenome</name>
    <dbReference type="NCBI Taxonomy" id="412755"/>
    <lineage>
        <taxon>unclassified sequences</taxon>
        <taxon>metagenomes</taxon>
        <taxon>ecological metagenomes</taxon>
    </lineage>
</organism>
<name>A0A0F9QR32_9ZZZZ</name>
<dbReference type="AlphaFoldDB" id="A0A0F9QR32"/>
<dbReference type="EMBL" id="LAZR01004539">
    <property type="protein sequence ID" value="KKN07698.1"/>
    <property type="molecule type" value="Genomic_DNA"/>
</dbReference>